<feature type="domain" description="Pleiotrophin/Midkine N-terminal" evidence="13">
    <location>
        <begin position="48"/>
        <end position="104"/>
    </location>
</feature>
<dbReference type="EMBL" id="JAHKSW010000027">
    <property type="protein sequence ID" value="KAG7315314.1"/>
    <property type="molecule type" value="Genomic_DNA"/>
</dbReference>
<protein>
    <recommendedName>
        <fullName evidence="10">Midkine</fullName>
        <shortName evidence="10">MK</shortName>
    </recommendedName>
</protein>
<dbReference type="Gene3D" id="2.20.60.10">
    <property type="entry name" value="Pleiotrophin/Midkine, N-terminal domain"/>
    <property type="match status" value="1"/>
</dbReference>
<evidence type="ECO:0000259" key="12">
    <source>
        <dbReference type="Pfam" id="PF01091"/>
    </source>
</evidence>
<dbReference type="PRINTS" id="PR00269">
    <property type="entry name" value="PTNMIDKINE"/>
</dbReference>
<dbReference type="GO" id="GO:0008083">
    <property type="term" value="F:growth factor activity"/>
    <property type="evidence" value="ECO:0007669"/>
    <property type="project" value="UniProtKB-UniRule"/>
</dbReference>
<comment type="similarity">
    <text evidence="2 10">Belongs to the pleiotrophin family.</text>
</comment>
<keyword evidence="11" id="KW-1133">Transmembrane helix</keyword>
<keyword evidence="15" id="KW-1185">Reference proteome</keyword>
<dbReference type="GO" id="GO:0051781">
    <property type="term" value="P:positive regulation of cell division"/>
    <property type="evidence" value="ECO:0007669"/>
    <property type="project" value="UniProtKB-UniRule"/>
</dbReference>
<evidence type="ECO:0000256" key="9">
    <source>
        <dbReference type="ARBA" id="ARBA00023246"/>
    </source>
</evidence>
<dbReference type="PANTHER" id="PTHR13850:SF2">
    <property type="entry name" value="MIDKINE"/>
    <property type="match status" value="1"/>
</dbReference>
<dbReference type="GO" id="GO:0005576">
    <property type="term" value="C:extracellular region"/>
    <property type="evidence" value="ECO:0007669"/>
    <property type="project" value="UniProtKB-SubCell"/>
</dbReference>
<dbReference type="SUPFAM" id="SSF57288">
    <property type="entry name" value="Midkine"/>
    <property type="match status" value="2"/>
</dbReference>
<dbReference type="FunFam" id="2.30.90.10:FF:000001">
    <property type="entry name" value="Pleiotrophin"/>
    <property type="match status" value="1"/>
</dbReference>
<keyword evidence="4 10" id="KW-0964">Secreted</keyword>
<feature type="domain" description="Pleiotrophin/Midkine C-terminal" evidence="12">
    <location>
        <begin position="105"/>
        <end position="166"/>
    </location>
</feature>
<dbReference type="Gene3D" id="2.30.90.10">
    <property type="entry name" value="Heparin-binding Growth Factor, Midkine, Chain A- C-terminal Domain"/>
    <property type="match status" value="1"/>
</dbReference>
<comment type="subcellular location">
    <subcellularLocation>
        <location evidence="1 10">Secreted</location>
    </subcellularLocation>
</comment>
<keyword evidence="9 10" id="KW-0497">Mitogen</keyword>
<evidence type="ECO:0000256" key="7">
    <source>
        <dbReference type="ARBA" id="ARBA00023030"/>
    </source>
</evidence>
<evidence type="ECO:0000256" key="3">
    <source>
        <dbReference type="ARBA" id="ARBA00022473"/>
    </source>
</evidence>
<name>A0A9D3N5U8_9TELE</name>
<feature type="transmembrane region" description="Helical" evidence="11">
    <location>
        <begin position="26"/>
        <end position="45"/>
    </location>
</feature>
<reference evidence="14 15" key="1">
    <citation type="submission" date="2021-06" db="EMBL/GenBank/DDBJ databases">
        <title>Chromosome-level genome assembly of the red-tail catfish (Hemibagrus wyckioides).</title>
        <authorList>
            <person name="Shao F."/>
        </authorList>
    </citation>
    <scope>NUCLEOTIDE SEQUENCE [LARGE SCALE GENOMIC DNA]</scope>
    <source>
        <strain evidence="14">EC202008001</strain>
        <tissue evidence="14">Blood</tissue>
    </source>
</reference>
<sequence>MTMIYLGSDYDISGQPTLRAIEMRGLFSTIFLLLVALMIVTTEAGKNKKDKGKGLKGAADCTDWRFGNCVANNGDCGIGTREGTCNEEIKKLKCKVPCNWKKEFGADCKYKFGTWGECDTVSGMKSRSGTLLKALYHAECQPTIMVNKPCSTKNKSKSKGKKGKGKGN</sequence>
<evidence type="ECO:0000313" key="15">
    <source>
        <dbReference type="Proteomes" id="UP000824219"/>
    </source>
</evidence>
<evidence type="ECO:0000256" key="11">
    <source>
        <dbReference type="SAM" id="Phobius"/>
    </source>
</evidence>
<comment type="caution">
    <text evidence="14">The sequence shown here is derived from an EMBL/GenBank/DDBJ whole genome shotgun (WGS) entry which is preliminary data.</text>
</comment>
<dbReference type="InterPro" id="IPR020091">
    <property type="entry name" value="PTN/MK_diS_sf"/>
</dbReference>
<dbReference type="PANTHER" id="PTHR13850">
    <property type="entry name" value="PLEIOTROPHIN FAMILY MEMBER"/>
    <property type="match status" value="1"/>
</dbReference>
<gene>
    <name evidence="14" type="ORF">KOW79_021402</name>
</gene>
<evidence type="ECO:0000313" key="14">
    <source>
        <dbReference type="EMBL" id="KAG7315314.1"/>
    </source>
</evidence>
<evidence type="ECO:0000256" key="4">
    <source>
        <dbReference type="ARBA" id="ARBA00022525"/>
    </source>
</evidence>
<dbReference type="GO" id="GO:0008201">
    <property type="term" value="F:heparin binding"/>
    <property type="evidence" value="ECO:0007669"/>
    <property type="project" value="UniProtKB-UniRule"/>
</dbReference>
<proteinExistence type="inferred from homology"/>
<keyword evidence="6" id="KW-0732">Signal</keyword>
<organism evidence="14 15">
    <name type="scientific">Hemibagrus wyckioides</name>
    <dbReference type="NCBI Taxonomy" id="337641"/>
    <lineage>
        <taxon>Eukaryota</taxon>
        <taxon>Metazoa</taxon>
        <taxon>Chordata</taxon>
        <taxon>Craniata</taxon>
        <taxon>Vertebrata</taxon>
        <taxon>Euteleostomi</taxon>
        <taxon>Actinopterygii</taxon>
        <taxon>Neopterygii</taxon>
        <taxon>Teleostei</taxon>
        <taxon>Ostariophysi</taxon>
        <taxon>Siluriformes</taxon>
        <taxon>Bagridae</taxon>
        <taxon>Hemibagrus</taxon>
    </lineage>
</organism>
<evidence type="ECO:0000256" key="10">
    <source>
        <dbReference type="RuleBase" id="RU369117"/>
    </source>
</evidence>
<dbReference type="InterPro" id="IPR037122">
    <property type="entry name" value="PTN/MK_N_dom_sf"/>
</dbReference>
<dbReference type="InterPro" id="IPR000762">
    <property type="entry name" value="Midkine_heparin-bd_GF"/>
</dbReference>
<dbReference type="SMART" id="SM00193">
    <property type="entry name" value="PTN"/>
    <property type="match status" value="1"/>
</dbReference>
<dbReference type="Pfam" id="PF01091">
    <property type="entry name" value="PTN_MK_C"/>
    <property type="match status" value="1"/>
</dbReference>
<keyword evidence="11" id="KW-0812">Transmembrane</keyword>
<accession>A0A9D3N5U8</accession>
<dbReference type="OrthoDB" id="8818336at2759"/>
<keyword evidence="7 10" id="KW-0339">Growth factor</keyword>
<dbReference type="Proteomes" id="UP000824219">
    <property type="component" value="Linkage Group LG27"/>
</dbReference>
<keyword evidence="11" id="KW-0472">Membrane</keyword>
<evidence type="ECO:0000256" key="8">
    <source>
        <dbReference type="ARBA" id="ARBA00023157"/>
    </source>
</evidence>
<evidence type="ECO:0000256" key="1">
    <source>
        <dbReference type="ARBA" id="ARBA00004613"/>
    </source>
</evidence>
<dbReference type="FunFam" id="2.20.60.10:FF:000002">
    <property type="entry name" value="Midkine a"/>
    <property type="match status" value="1"/>
</dbReference>
<dbReference type="AlphaFoldDB" id="A0A9D3N5U8"/>
<keyword evidence="5 10" id="KW-0358">Heparin-binding</keyword>
<dbReference type="InterPro" id="IPR020090">
    <property type="entry name" value="PTN/MK_C_dom"/>
</dbReference>
<evidence type="ECO:0000256" key="6">
    <source>
        <dbReference type="ARBA" id="ARBA00022729"/>
    </source>
</evidence>
<evidence type="ECO:0000256" key="2">
    <source>
        <dbReference type="ARBA" id="ARBA00005403"/>
    </source>
</evidence>
<dbReference type="InterPro" id="IPR020089">
    <property type="entry name" value="PTN/MK_N_dom"/>
</dbReference>
<comment type="function">
    <text evidence="10">Secreted protein that functions as cytokine and growth factor and mediates its signal through cell-surface proteoglycan and non-proteoglycan receptors. Regulates many processes like inflammatory response, cell proliferation, cell adhesion, cell growth, cell survival, tissue regeneration, cell differentiation and cell migration.</text>
</comment>
<evidence type="ECO:0000259" key="13">
    <source>
        <dbReference type="Pfam" id="PF05196"/>
    </source>
</evidence>
<keyword evidence="8 10" id="KW-1015">Disulfide bond</keyword>
<evidence type="ECO:0000256" key="5">
    <source>
        <dbReference type="ARBA" id="ARBA00022674"/>
    </source>
</evidence>
<dbReference type="InterPro" id="IPR038130">
    <property type="entry name" value="PTN/MK_C_dom_sf"/>
</dbReference>
<dbReference type="Pfam" id="PF05196">
    <property type="entry name" value="PTN_MK_N"/>
    <property type="match status" value="1"/>
</dbReference>
<keyword evidence="3" id="KW-0217">Developmental protein</keyword>